<dbReference type="OrthoDB" id="6517071at2759"/>
<gene>
    <name evidence="9" type="ORF">WN55_10955</name>
</gene>
<accession>A0A154P8M9</accession>
<feature type="compositionally biased region" description="Acidic residues" evidence="8">
    <location>
        <begin position="710"/>
        <end position="720"/>
    </location>
</feature>
<feature type="compositionally biased region" description="Low complexity" evidence="8">
    <location>
        <begin position="480"/>
        <end position="490"/>
    </location>
</feature>
<proteinExistence type="predicted"/>
<dbReference type="GO" id="GO:0031965">
    <property type="term" value="C:nuclear membrane"/>
    <property type="evidence" value="ECO:0007669"/>
    <property type="project" value="UniProtKB-SubCell"/>
</dbReference>
<feature type="compositionally biased region" description="Basic and acidic residues" evidence="8">
    <location>
        <begin position="772"/>
        <end position="783"/>
    </location>
</feature>
<protein>
    <submittedName>
        <fullName evidence="9">Uncharacterized protein</fullName>
    </submittedName>
</protein>
<feature type="compositionally biased region" description="Basic and acidic residues" evidence="8">
    <location>
        <begin position="693"/>
        <end position="706"/>
    </location>
</feature>
<dbReference type="GO" id="GO:0008017">
    <property type="term" value="F:microtubule binding"/>
    <property type="evidence" value="ECO:0007669"/>
    <property type="project" value="TreeGrafter"/>
</dbReference>
<dbReference type="EMBL" id="KQ434845">
    <property type="protein sequence ID" value="KZC08222.1"/>
    <property type="molecule type" value="Genomic_DNA"/>
</dbReference>
<dbReference type="PANTHER" id="PTHR13289:SF3">
    <property type="entry name" value="BIFOCAL, ISOFORM F"/>
    <property type="match status" value="1"/>
</dbReference>
<feature type="region of interest" description="Disordered" evidence="8">
    <location>
        <begin position="1"/>
        <end position="22"/>
    </location>
</feature>
<feature type="compositionally biased region" description="Polar residues" evidence="8">
    <location>
        <begin position="1143"/>
        <end position="1156"/>
    </location>
</feature>
<reference evidence="9 10" key="1">
    <citation type="submission" date="2015-07" db="EMBL/GenBank/DDBJ databases">
        <title>The genome of Dufourea novaeangliae.</title>
        <authorList>
            <person name="Pan H."/>
            <person name="Kapheim K."/>
        </authorList>
    </citation>
    <scope>NUCLEOTIDE SEQUENCE [LARGE SCALE GENOMIC DNA]</scope>
    <source>
        <strain evidence="9">0120121106</strain>
        <tissue evidence="9">Whole body</tissue>
    </source>
</reference>
<keyword evidence="5" id="KW-1133">Transmembrane helix</keyword>
<evidence type="ECO:0000256" key="3">
    <source>
        <dbReference type="ARBA" id="ARBA00022692"/>
    </source>
</evidence>
<feature type="region of interest" description="Disordered" evidence="8">
    <location>
        <begin position="480"/>
        <end position="505"/>
    </location>
</feature>
<comment type="subcellular location">
    <subcellularLocation>
        <location evidence="1">Nucleus membrane</location>
        <topology evidence="1">Multi-pass membrane protein</topology>
    </subcellularLocation>
    <subcellularLocation>
        <location evidence="2">Rough endoplasmic reticulum membrane</location>
        <topology evidence="2">Multi-pass membrane protein</topology>
    </subcellularLocation>
</comment>
<dbReference type="Proteomes" id="UP000076502">
    <property type="component" value="Unassembled WGS sequence"/>
</dbReference>
<feature type="region of interest" description="Disordered" evidence="8">
    <location>
        <begin position="185"/>
        <end position="218"/>
    </location>
</feature>
<evidence type="ECO:0000256" key="7">
    <source>
        <dbReference type="ARBA" id="ARBA00023242"/>
    </source>
</evidence>
<keyword evidence="6" id="KW-0472">Membrane</keyword>
<feature type="compositionally biased region" description="Low complexity" evidence="8">
    <location>
        <begin position="1203"/>
        <end position="1215"/>
    </location>
</feature>
<name>A0A154P8M9_DUFNO</name>
<evidence type="ECO:0000256" key="1">
    <source>
        <dbReference type="ARBA" id="ARBA00004232"/>
    </source>
</evidence>
<dbReference type="GO" id="GO:0023041">
    <property type="term" value="P:neuronal signal transduction"/>
    <property type="evidence" value="ECO:0007669"/>
    <property type="project" value="InterPro"/>
</dbReference>
<evidence type="ECO:0000256" key="6">
    <source>
        <dbReference type="ARBA" id="ARBA00023136"/>
    </source>
</evidence>
<feature type="compositionally biased region" description="Polar residues" evidence="8">
    <location>
        <begin position="865"/>
        <end position="874"/>
    </location>
</feature>
<feature type="region of interest" description="Disordered" evidence="8">
    <location>
        <begin position="547"/>
        <end position="791"/>
    </location>
</feature>
<sequence>MATASNATTSAGESGGNNAVPQWKRDLIQRRRQQSKVFANNGASVKLYSAVTGSSAATESIDPSFGQEQCTAGNVSLRSRTIVGDENAVNNSVAANNPSANVSSGGGIASGGGGSGSGSGNGGSAIAGVVVSSFPFLSRGAGSGATVASGTIAANNQAPAVACNMRLEADLSLCSDSEDVAANGTLNKSLTDTERKSEHGDGSENEDSKRTTEQTLNTSCEEHRIGSICRTTNNNNSKPERDVLAELSRTKAEMARNRAVNDDGESDSSEELQYGPGIVNRLKSKYLNLTLREMNKSRVTVQRFRRAASLEDLLDCDDEPSEKSVRKYTKRTTTGANAKMDRYRNASRGNESMKRARSVETLMRYNGTEDTSNGHGRVTTNGLKQEPVNDHIILIDRTSVKIECRLSELDRPKPVNKPKRIKPLLAETERPPPDLVKTTMRIFEGSAKKLRPKGEVAAKVATFKTINDTFKTQTQKKVVSKPPVQPKPFVNGNSRPIPGSPKKIVLPQKPTAELIETQEGQTEYHIDGVITDPIVQSVSSVVSKFQQIEKSHSPSPSPEPSFKLKFSPAASPEPQQSKLKSSLEISVKSPPVTPILSPRVLSPRLQSPSSPMKDTLRQCLPRVHSPPSPIKDSPKQNSSPVHKSPPSPSRELLRQVSASESVKVPRPQTEEMLVNNSAEHPRQQIPERIQSPTDKEEKPEEPKLSIEDTVPSDEDAVEEVDAPKTISKTALENIARTGVTMQFNFNDKSSTNKSYLPGYKQNGQNSADEQADDRNEKSSESRSKTFLSENVSVHAATDQEVASRLLERLEPDRCDRKIEDNKEDVADPKGNVDSKPIGAICSLGLIKTTTTTSYPQGSEAKTIRCQKTTESPPQKQIGIIRPLVSTKTQHPQQSLSNRELEKNLINRVKSIEQPTKVVVSLKSADEIQPAKKSGSGSGGLWESKPWNQQNNTMVFNFSNRKDVPDYIENDGLIIKRKREKPKKRDVAKQQFVLPSQKVVDETAAAIFRRFAKRVTVSDSYDLVLSPTQRGRVNDIQAQPANKLVKFVNKTGGVGARVGDGGIIVLDATLDASTTDDAEWELTGGPPSPCDVSFFNDNVLINGRSNLSRTPRNHKHRIQFDDTATRTFEYPSEASMLEGESSVDGETSGSVEQSASISNKTSPMNSTTSMPTLLGGGGLASYTPSKVDLASEGFELGVTRAVYSTSTPTSTSSPLASPLPSPSPSPSPSTPGQPENETGEIDYLKPAQDAAAWGSETTGDLLY</sequence>
<dbReference type="InterPro" id="IPR019130">
    <property type="entry name" value="Macoilin"/>
</dbReference>
<feature type="region of interest" description="Disordered" evidence="8">
    <location>
        <begin position="852"/>
        <end position="874"/>
    </location>
</feature>
<feature type="region of interest" description="Disordered" evidence="8">
    <location>
        <begin position="1203"/>
        <end position="1262"/>
    </location>
</feature>
<keyword evidence="7" id="KW-0539">Nucleus</keyword>
<dbReference type="GO" id="GO:0030867">
    <property type="term" value="C:rough endoplasmic reticulum membrane"/>
    <property type="evidence" value="ECO:0007669"/>
    <property type="project" value="UniProtKB-SubCell"/>
</dbReference>
<feature type="compositionally biased region" description="Basic and acidic residues" evidence="8">
    <location>
        <begin position="191"/>
        <end position="212"/>
    </location>
</feature>
<evidence type="ECO:0000313" key="9">
    <source>
        <dbReference type="EMBL" id="KZC08222.1"/>
    </source>
</evidence>
<feature type="compositionally biased region" description="Low complexity" evidence="8">
    <location>
        <begin position="1157"/>
        <end position="1171"/>
    </location>
</feature>
<dbReference type="GO" id="GO:0006935">
    <property type="term" value="P:chemotaxis"/>
    <property type="evidence" value="ECO:0007669"/>
    <property type="project" value="TreeGrafter"/>
</dbReference>
<evidence type="ECO:0000256" key="4">
    <source>
        <dbReference type="ARBA" id="ARBA00022824"/>
    </source>
</evidence>
<feature type="compositionally biased region" description="Pro residues" evidence="8">
    <location>
        <begin position="1216"/>
        <end position="1230"/>
    </location>
</feature>
<evidence type="ECO:0000256" key="5">
    <source>
        <dbReference type="ARBA" id="ARBA00022989"/>
    </source>
</evidence>
<feature type="compositionally biased region" description="Polar residues" evidence="8">
    <location>
        <begin position="739"/>
        <end position="754"/>
    </location>
</feature>
<feature type="compositionally biased region" description="Polar residues" evidence="8">
    <location>
        <begin position="1"/>
        <end position="20"/>
    </location>
</feature>
<keyword evidence="3" id="KW-0812">Transmembrane</keyword>
<feature type="compositionally biased region" description="Polar residues" evidence="8">
    <location>
        <begin position="573"/>
        <end position="584"/>
    </location>
</feature>
<dbReference type="PANTHER" id="PTHR13289">
    <property type="entry name" value="PROTEIN PHOSPHATASE 1-BINDING PROTEIN BIFOCAL"/>
    <property type="match status" value="1"/>
</dbReference>
<dbReference type="STRING" id="178035.A0A154P8M9"/>
<keyword evidence="4" id="KW-0256">Endoplasmic reticulum</keyword>
<dbReference type="AlphaFoldDB" id="A0A154P8M9"/>
<evidence type="ECO:0000256" key="8">
    <source>
        <dbReference type="SAM" id="MobiDB-lite"/>
    </source>
</evidence>
<organism evidence="9 10">
    <name type="scientific">Dufourea novaeangliae</name>
    <name type="common">Sweat bee</name>
    <dbReference type="NCBI Taxonomy" id="178035"/>
    <lineage>
        <taxon>Eukaryota</taxon>
        <taxon>Metazoa</taxon>
        <taxon>Ecdysozoa</taxon>
        <taxon>Arthropoda</taxon>
        <taxon>Hexapoda</taxon>
        <taxon>Insecta</taxon>
        <taxon>Pterygota</taxon>
        <taxon>Neoptera</taxon>
        <taxon>Endopterygota</taxon>
        <taxon>Hymenoptera</taxon>
        <taxon>Apocrita</taxon>
        <taxon>Aculeata</taxon>
        <taxon>Apoidea</taxon>
        <taxon>Anthophila</taxon>
        <taxon>Halictidae</taxon>
        <taxon>Rophitinae</taxon>
        <taxon>Dufourea</taxon>
    </lineage>
</organism>
<feature type="region of interest" description="Disordered" evidence="8">
    <location>
        <begin position="1134"/>
        <end position="1171"/>
    </location>
</feature>
<keyword evidence="10" id="KW-1185">Reference proteome</keyword>
<evidence type="ECO:0000256" key="2">
    <source>
        <dbReference type="ARBA" id="ARBA00004269"/>
    </source>
</evidence>
<evidence type="ECO:0000313" key="10">
    <source>
        <dbReference type="Proteomes" id="UP000076502"/>
    </source>
</evidence>